<feature type="region of interest" description="Disordered" evidence="1">
    <location>
        <begin position="47"/>
        <end position="126"/>
    </location>
</feature>
<evidence type="ECO:0000313" key="3">
    <source>
        <dbReference type="Proteomes" id="UP000126513"/>
    </source>
</evidence>
<dbReference type="Proteomes" id="UP000126513">
    <property type="component" value="Segment"/>
</dbReference>
<organism evidence="2 3">
    <name type="scientific">Human papillomavirus 155</name>
    <dbReference type="NCBI Taxonomy" id="1165934"/>
    <lineage>
        <taxon>Viruses</taxon>
        <taxon>Monodnaviria</taxon>
        <taxon>Shotokuvirae</taxon>
        <taxon>Cossaviricota</taxon>
        <taxon>Papovaviricetes</taxon>
        <taxon>Zurhausenvirales</taxon>
        <taxon>Papillomaviridae</taxon>
        <taxon>Firstpapillomavirinae</taxon>
        <taxon>Gammapapillomavirus</taxon>
        <taxon>Gammapapillomavirus 7</taxon>
    </lineage>
</organism>
<feature type="compositionally biased region" description="Basic and acidic residues" evidence="1">
    <location>
        <begin position="64"/>
        <end position="76"/>
    </location>
</feature>
<evidence type="ECO:0000256" key="1">
    <source>
        <dbReference type="SAM" id="MobiDB-lite"/>
    </source>
</evidence>
<feature type="compositionally biased region" description="Basic and acidic residues" evidence="1">
    <location>
        <begin position="112"/>
        <end position="126"/>
    </location>
</feature>
<protein>
    <submittedName>
        <fullName evidence="2">E4</fullName>
    </submittedName>
</protein>
<name>G8EGT6_9PAPI</name>
<sequence>MVKKYIMLNLTRMLSDLAEMEFGLLNIKNMKFPLILSLAQVATLTVQPGTPSNSRVPGRAPTPWDRKRKDDDKENHLLVPPRNSLDHLRRRATGTPVRRRLDQDFDDDSDEKENKPPSDENYEQQDHLTRLLRKWGEDIDWLKEKITQDLDNYKTRLGIPPLFS</sequence>
<reference evidence="3" key="1">
    <citation type="journal article" date="2011" name="Int. J. Cancer">
        <title>High throughput sequencing reveals diversity of Human Papillomaviruses in cutaneous lesions.</title>
        <authorList>
            <person name="Ekstrom J."/>
            <person name="Bzhalava D."/>
            <person name="Svenback D."/>
            <person name="Forslund O."/>
            <person name="Dillner J."/>
        </authorList>
    </citation>
    <scope>NUCLEOTIDE SEQUENCE [LARGE SCALE GENOMIC DNA]</scope>
</reference>
<accession>G8EGT6</accession>
<proteinExistence type="predicted"/>
<dbReference type="EMBL" id="JF906559">
    <property type="protein sequence ID" value="AEQ98809.1"/>
    <property type="molecule type" value="Genomic_DNA"/>
</dbReference>
<evidence type="ECO:0000313" key="2">
    <source>
        <dbReference type="EMBL" id="AEQ98809.1"/>
    </source>
</evidence>